<dbReference type="InterPro" id="IPR027791">
    <property type="entry name" value="Galactosyl_T_C"/>
</dbReference>
<dbReference type="EC" id="2.4.-.-" evidence="6"/>
<proteinExistence type="inferred from homology"/>
<evidence type="ECO:0000256" key="2">
    <source>
        <dbReference type="ARBA" id="ARBA00022676"/>
    </source>
</evidence>
<evidence type="ECO:0000313" key="7">
    <source>
        <dbReference type="Proteomes" id="UP001142610"/>
    </source>
</evidence>
<organism evidence="6 7">
    <name type="scientific">Parvularcula maris</name>
    <dbReference type="NCBI Taxonomy" id="2965077"/>
    <lineage>
        <taxon>Bacteria</taxon>
        <taxon>Pseudomonadati</taxon>
        <taxon>Pseudomonadota</taxon>
        <taxon>Alphaproteobacteria</taxon>
        <taxon>Parvularculales</taxon>
        <taxon>Parvularculaceae</taxon>
        <taxon>Parvularcula</taxon>
    </lineage>
</organism>
<comment type="caution">
    <text evidence="6">The sequence shown here is derived from an EMBL/GenBank/DDBJ whole genome shotgun (WGS) entry which is preliminary data.</text>
</comment>
<keyword evidence="3 6" id="KW-0808">Transferase</keyword>
<sequence length="284" mass="31706">MKPSILTLVRGREKHLERMLRGCLTQTRQPTEIVVALMQDEVPDLPSELLNEVELVHVAADHLPLAEARNAAAARATGDLFVFLDVDCIPGPDFLAEAAAAARDDRCLTGDCRYLGANAAQAEGFDALWDLAVRHPARPSPPPDGKPYTLKEMTELWSLAFAVPRGAFEKVGGFDAEFEGYGGEDTDFAYRLGKVVSELLFVPGMRAVHQWHRVAIPPLHHFDDIVRNALLFRQKHGRWCMDYWLGQLAERGLVRWTEDELTVLRRPSGDELEAAWQGPGVRFS</sequence>
<dbReference type="SUPFAM" id="SSF53448">
    <property type="entry name" value="Nucleotide-diphospho-sugar transferases"/>
    <property type="match status" value="1"/>
</dbReference>
<dbReference type="Pfam" id="PF02709">
    <property type="entry name" value="Glyco_transf_7C"/>
    <property type="match status" value="1"/>
</dbReference>
<evidence type="ECO:0000256" key="1">
    <source>
        <dbReference type="ARBA" id="ARBA00006739"/>
    </source>
</evidence>
<dbReference type="RefSeq" id="WP_256618271.1">
    <property type="nucleotide sequence ID" value="NZ_JANIBC010000002.1"/>
</dbReference>
<evidence type="ECO:0000259" key="4">
    <source>
        <dbReference type="Pfam" id="PF00535"/>
    </source>
</evidence>
<name>A0A9X2RH39_9PROT</name>
<evidence type="ECO:0000259" key="5">
    <source>
        <dbReference type="Pfam" id="PF02709"/>
    </source>
</evidence>
<dbReference type="InterPro" id="IPR001173">
    <property type="entry name" value="Glyco_trans_2-like"/>
</dbReference>
<dbReference type="GO" id="GO:0016757">
    <property type="term" value="F:glycosyltransferase activity"/>
    <property type="evidence" value="ECO:0007669"/>
    <property type="project" value="UniProtKB-KW"/>
</dbReference>
<feature type="domain" description="Galactosyltransferase C-terminal" evidence="5">
    <location>
        <begin position="153"/>
        <end position="194"/>
    </location>
</feature>
<dbReference type="PANTHER" id="PTHR43179">
    <property type="entry name" value="RHAMNOSYLTRANSFERASE WBBL"/>
    <property type="match status" value="1"/>
</dbReference>
<dbReference type="EMBL" id="JANIBC010000002">
    <property type="protein sequence ID" value="MCQ8184454.1"/>
    <property type="molecule type" value="Genomic_DNA"/>
</dbReference>
<accession>A0A9X2RH39</accession>
<gene>
    <name evidence="6" type="ORF">NOG11_03555</name>
</gene>
<dbReference type="InterPro" id="IPR029044">
    <property type="entry name" value="Nucleotide-diphossugar_trans"/>
</dbReference>
<dbReference type="Gene3D" id="3.90.550.10">
    <property type="entry name" value="Spore Coat Polysaccharide Biosynthesis Protein SpsA, Chain A"/>
    <property type="match status" value="1"/>
</dbReference>
<comment type="similarity">
    <text evidence="1">Belongs to the glycosyltransferase 2 family.</text>
</comment>
<dbReference type="Pfam" id="PF00535">
    <property type="entry name" value="Glycos_transf_2"/>
    <property type="match status" value="1"/>
</dbReference>
<feature type="domain" description="Glycosyltransferase 2-like" evidence="4">
    <location>
        <begin position="4"/>
        <end position="107"/>
    </location>
</feature>
<keyword evidence="7" id="KW-1185">Reference proteome</keyword>
<evidence type="ECO:0000313" key="6">
    <source>
        <dbReference type="EMBL" id="MCQ8184454.1"/>
    </source>
</evidence>
<protein>
    <submittedName>
        <fullName evidence="6">Glycosyltransferase</fullName>
        <ecNumber evidence="6">2.4.-.-</ecNumber>
    </submittedName>
</protein>
<dbReference type="AlphaFoldDB" id="A0A9X2RH39"/>
<keyword evidence="2 6" id="KW-0328">Glycosyltransferase</keyword>
<evidence type="ECO:0000256" key="3">
    <source>
        <dbReference type="ARBA" id="ARBA00022679"/>
    </source>
</evidence>
<dbReference type="Proteomes" id="UP001142610">
    <property type="component" value="Unassembled WGS sequence"/>
</dbReference>
<dbReference type="PANTHER" id="PTHR43179:SF12">
    <property type="entry name" value="GALACTOFURANOSYLTRANSFERASE GLFT2"/>
    <property type="match status" value="1"/>
</dbReference>
<reference evidence="6" key="1">
    <citation type="submission" date="2022-07" db="EMBL/GenBank/DDBJ databases">
        <title>Parvularcula maris sp. nov., an algicidal bacterium isolated from seawater.</title>
        <authorList>
            <person name="Li F."/>
        </authorList>
    </citation>
    <scope>NUCLEOTIDE SEQUENCE</scope>
    <source>
        <strain evidence="6">BGMRC 0090</strain>
    </source>
</reference>